<evidence type="ECO:0008006" key="4">
    <source>
        <dbReference type="Google" id="ProtNLM"/>
    </source>
</evidence>
<dbReference type="EMBL" id="CP039393">
    <property type="protein sequence ID" value="QCD36424.1"/>
    <property type="molecule type" value="Genomic_DNA"/>
</dbReference>
<dbReference type="RefSeq" id="WP_123395550.1">
    <property type="nucleotide sequence ID" value="NZ_CANQMU010000020.1"/>
</dbReference>
<feature type="chain" id="PRO_5020683007" description="DUF3868 domain-containing protein" evidence="1">
    <location>
        <begin position="20"/>
        <end position="152"/>
    </location>
</feature>
<dbReference type="OrthoDB" id="1100714at2"/>
<protein>
    <recommendedName>
        <fullName evidence="4">DUF3868 domain-containing protein</fullName>
    </recommendedName>
</protein>
<dbReference type="Proteomes" id="UP000297031">
    <property type="component" value="Chromosome"/>
</dbReference>
<gene>
    <name evidence="2" type="ORF">E7746_11285</name>
</gene>
<keyword evidence="3" id="KW-1185">Reference proteome</keyword>
<feature type="signal peptide" evidence="1">
    <location>
        <begin position="1"/>
        <end position="19"/>
    </location>
</feature>
<evidence type="ECO:0000313" key="3">
    <source>
        <dbReference type="Proteomes" id="UP000297031"/>
    </source>
</evidence>
<evidence type="ECO:0000313" key="2">
    <source>
        <dbReference type="EMBL" id="QCD36424.1"/>
    </source>
</evidence>
<keyword evidence="1" id="KW-0732">Signal</keyword>
<accession>A0A4P7VQ75</accession>
<dbReference type="KEGG" id="mgod:E7746_11285"/>
<evidence type="ECO:0000256" key="1">
    <source>
        <dbReference type="SAM" id="SignalP"/>
    </source>
</evidence>
<dbReference type="AlphaFoldDB" id="A0A4P7VQ75"/>
<reference evidence="2 3" key="1">
    <citation type="submission" date="2019-02" db="EMBL/GenBank/DDBJ databases">
        <title>Isolation and identification of novel species under the genus Muribaculum.</title>
        <authorList>
            <person name="Miyake S."/>
            <person name="Ding Y."/>
            <person name="Low A."/>
            <person name="Soh M."/>
            <person name="Seedorf H."/>
        </authorList>
    </citation>
    <scope>NUCLEOTIDE SEQUENCE [LARGE SCALE GENOMIC DNA]</scope>
    <source>
        <strain evidence="2 3">TLL-A4</strain>
    </source>
</reference>
<organism evidence="2 3">
    <name type="scientific">Muribaculum gordoncarteri</name>
    <dbReference type="NCBI Taxonomy" id="2530390"/>
    <lineage>
        <taxon>Bacteria</taxon>
        <taxon>Pseudomonadati</taxon>
        <taxon>Bacteroidota</taxon>
        <taxon>Bacteroidia</taxon>
        <taxon>Bacteroidales</taxon>
        <taxon>Muribaculaceae</taxon>
        <taxon>Muribaculum</taxon>
    </lineage>
</organism>
<name>A0A4P7VQ75_9BACT</name>
<proteinExistence type="predicted"/>
<sequence>MLRVIVTSLLVLAVTSVAAPDTRTTRKKLVKSEQEVTVVADSTTVSPDSITIADYDKPLRSNYETFFVTNRHSRTIVRITIDIDYIDMNGSQLHSRSVTVECEIPPGATRQLHTRAWDRQKAFYHHTTRSKPRSPHARPYKVVVTPVSLLLE</sequence>